<dbReference type="AlphaFoldDB" id="U4L849"/>
<evidence type="ECO:0000313" key="1">
    <source>
        <dbReference type="EMBL" id="CCX14316.1"/>
    </source>
</evidence>
<sequence length="83" mass="9193">MPRIRWMCCRCGNSWMSVKTDVPNTCTYTECGHTKCNECSTEVKGAPIGPGGEAPWDADDQGGFLVGEDGDHDHLRHIRTCNH</sequence>
<name>U4L849_PYROM</name>
<organism evidence="1 2">
    <name type="scientific">Pyronema omphalodes (strain CBS 100304)</name>
    <name type="common">Pyronema confluens</name>
    <dbReference type="NCBI Taxonomy" id="1076935"/>
    <lineage>
        <taxon>Eukaryota</taxon>
        <taxon>Fungi</taxon>
        <taxon>Dikarya</taxon>
        <taxon>Ascomycota</taxon>
        <taxon>Pezizomycotina</taxon>
        <taxon>Pezizomycetes</taxon>
        <taxon>Pezizales</taxon>
        <taxon>Pyronemataceae</taxon>
        <taxon>Pyronema</taxon>
    </lineage>
</organism>
<keyword evidence="2" id="KW-1185">Reference proteome</keyword>
<dbReference type="OrthoDB" id="5421701at2759"/>
<reference evidence="1 2" key="1">
    <citation type="journal article" date="2013" name="PLoS Genet.">
        <title>The genome and development-dependent transcriptomes of Pyronema confluens: a window into fungal evolution.</title>
        <authorList>
            <person name="Traeger S."/>
            <person name="Altegoer F."/>
            <person name="Freitag M."/>
            <person name="Gabaldon T."/>
            <person name="Kempken F."/>
            <person name="Kumar A."/>
            <person name="Marcet-Houben M."/>
            <person name="Poggeler S."/>
            <person name="Stajich J.E."/>
            <person name="Nowrousian M."/>
        </authorList>
    </citation>
    <scope>NUCLEOTIDE SEQUENCE [LARGE SCALE GENOMIC DNA]</scope>
    <source>
        <strain evidence="2">CBS 100304</strain>
        <tissue evidence="1">Vegetative mycelium</tissue>
    </source>
</reference>
<accession>U4L849</accession>
<dbReference type="EMBL" id="HF935952">
    <property type="protein sequence ID" value="CCX14316.1"/>
    <property type="molecule type" value="Genomic_DNA"/>
</dbReference>
<protein>
    <submittedName>
        <fullName evidence="1">Uncharacterized protein</fullName>
    </submittedName>
</protein>
<gene>
    <name evidence="1" type="ORF">PCON_13909</name>
</gene>
<proteinExistence type="predicted"/>
<dbReference type="Proteomes" id="UP000018144">
    <property type="component" value="Unassembled WGS sequence"/>
</dbReference>
<evidence type="ECO:0000313" key="2">
    <source>
        <dbReference type="Proteomes" id="UP000018144"/>
    </source>
</evidence>